<keyword evidence="1" id="KW-0812">Transmembrane</keyword>
<evidence type="ECO:0000313" key="3">
    <source>
        <dbReference type="Proteomes" id="UP001527925"/>
    </source>
</evidence>
<feature type="transmembrane region" description="Helical" evidence="1">
    <location>
        <begin position="49"/>
        <end position="72"/>
    </location>
</feature>
<accession>A0ABR4NEZ9</accession>
<dbReference type="Proteomes" id="UP001527925">
    <property type="component" value="Unassembled WGS sequence"/>
</dbReference>
<reference evidence="2 3" key="1">
    <citation type="submission" date="2023-09" db="EMBL/GenBank/DDBJ databases">
        <title>Pangenome analysis of Batrachochytrium dendrobatidis and related Chytrids.</title>
        <authorList>
            <person name="Yacoub M.N."/>
            <person name="Stajich J.E."/>
            <person name="James T.Y."/>
        </authorList>
    </citation>
    <scope>NUCLEOTIDE SEQUENCE [LARGE SCALE GENOMIC DNA]</scope>
    <source>
        <strain evidence="2 3">JEL0888</strain>
    </source>
</reference>
<keyword evidence="1" id="KW-0472">Membrane</keyword>
<protein>
    <submittedName>
        <fullName evidence="2">Uncharacterized protein</fullName>
    </submittedName>
</protein>
<feature type="transmembrane region" description="Helical" evidence="1">
    <location>
        <begin position="12"/>
        <end position="37"/>
    </location>
</feature>
<proteinExistence type="predicted"/>
<evidence type="ECO:0000256" key="1">
    <source>
        <dbReference type="SAM" id="Phobius"/>
    </source>
</evidence>
<evidence type="ECO:0000313" key="2">
    <source>
        <dbReference type="EMBL" id="KAL2918101.1"/>
    </source>
</evidence>
<name>A0ABR4NEZ9_9FUNG</name>
<keyword evidence="3" id="KW-1185">Reference proteome</keyword>
<dbReference type="EMBL" id="JADGIZ020000008">
    <property type="protein sequence ID" value="KAL2918101.1"/>
    <property type="molecule type" value="Genomic_DNA"/>
</dbReference>
<organism evidence="2 3">
    <name type="scientific">Polyrhizophydium stewartii</name>
    <dbReference type="NCBI Taxonomy" id="2732419"/>
    <lineage>
        <taxon>Eukaryota</taxon>
        <taxon>Fungi</taxon>
        <taxon>Fungi incertae sedis</taxon>
        <taxon>Chytridiomycota</taxon>
        <taxon>Chytridiomycota incertae sedis</taxon>
        <taxon>Chytridiomycetes</taxon>
        <taxon>Rhizophydiales</taxon>
        <taxon>Rhizophydiales incertae sedis</taxon>
        <taxon>Polyrhizophydium</taxon>
    </lineage>
</organism>
<comment type="caution">
    <text evidence="2">The sequence shown here is derived from an EMBL/GenBank/DDBJ whole genome shotgun (WGS) entry which is preliminary data.</text>
</comment>
<gene>
    <name evidence="2" type="ORF">HK105_202515</name>
</gene>
<keyword evidence="1" id="KW-1133">Transmembrane helix</keyword>
<sequence>MGLLPLEFLSQPLNIACFGASSATAAANLFVAGLIASRLLRSRNAAWRMFAFLVILNILSVVAQVLVAYRIYFELGTGSLSFALRNSFIGFLFLGFSCIVATKPARRAI</sequence>
<feature type="transmembrane region" description="Helical" evidence="1">
    <location>
        <begin position="84"/>
        <end position="102"/>
    </location>
</feature>